<protein>
    <submittedName>
        <fullName evidence="10">ABC transporter permease</fullName>
    </submittedName>
</protein>
<dbReference type="CDD" id="cd06261">
    <property type="entry name" value="TM_PBP2"/>
    <property type="match status" value="1"/>
</dbReference>
<name>A0A9P1L489_PARSO</name>
<keyword evidence="3" id="KW-1003">Cell membrane</keyword>
<dbReference type="AlphaFoldDB" id="A0A9P1L489"/>
<feature type="transmembrane region" description="Helical" evidence="8">
    <location>
        <begin position="173"/>
        <end position="194"/>
    </location>
</feature>
<reference evidence="11" key="1">
    <citation type="submission" date="2015-01" db="EMBL/GenBank/DDBJ databases">
        <authorList>
            <person name="Aslett A.Martin."/>
            <person name="De Silva Nishadi"/>
        </authorList>
    </citation>
    <scope>NUCLEOTIDE SEQUENCE [LARGE SCALE GENOMIC DNA]</scope>
    <source>
        <strain evidence="11">UMC4404</strain>
    </source>
</reference>
<dbReference type="InterPro" id="IPR000515">
    <property type="entry name" value="MetI-like"/>
</dbReference>
<gene>
    <name evidence="10" type="primary">ycjP</name>
    <name evidence="10" type="ORF">UMC4404_10251</name>
</gene>
<dbReference type="RefSeq" id="WP_021127190.1">
    <property type="nucleotide sequence ID" value="NZ_CABJBQ010000076.1"/>
</dbReference>
<evidence type="ECO:0000256" key="2">
    <source>
        <dbReference type="ARBA" id="ARBA00022448"/>
    </source>
</evidence>
<dbReference type="KEGG" id="psor:RSJ16_07905"/>
<keyword evidence="4" id="KW-0997">Cell inner membrane</keyword>
<feature type="transmembrane region" description="Helical" evidence="8">
    <location>
        <begin position="98"/>
        <end position="120"/>
    </location>
</feature>
<keyword evidence="5 8" id="KW-0812">Transmembrane</keyword>
<sequence>MSKKLKKLIVNIILLTLILPLGILFIWAITSSWVYPNLIPNEFSLRGFEYILNEENIKVLLNSIFISIVVVIITLIISIPAAKAISLYEFKGKKFFELLILSPIIIPMISVAMGIQLVFIKFGIANTLTGVILINIIPCIPYGVRIIADVYKLIGAKYEIQASMLGAKKIDTLRYVTIPLILPGIIGASSMCFIISFSQYFLTLLIGGGSVITYPLLMFPYIQSGDRILASMYSIVFIIISLIVVMLMKKSLEKYYNKEN</sequence>
<dbReference type="PANTHER" id="PTHR43357:SF4">
    <property type="entry name" value="INNER MEMBRANE ABC TRANSPORTER PERMEASE PROTEIN YDCV"/>
    <property type="match status" value="1"/>
</dbReference>
<feature type="transmembrane region" description="Helical" evidence="8">
    <location>
        <begin position="59"/>
        <end position="77"/>
    </location>
</feature>
<comment type="caution">
    <text evidence="10">The sequence shown here is derived from an EMBL/GenBank/DDBJ whole genome shotgun (WGS) entry which is preliminary data.</text>
</comment>
<evidence type="ECO:0000256" key="3">
    <source>
        <dbReference type="ARBA" id="ARBA00022475"/>
    </source>
</evidence>
<feature type="transmembrane region" description="Helical" evidence="8">
    <location>
        <begin position="201"/>
        <end position="222"/>
    </location>
</feature>
<evidence type="ECO:0000256" key="6">
    <source>
        <dbReference type="ARBA" id="ARBA00022989"/>
    </source>
</evidence>
<dbReference type="PROSITE" id="PS50928">
    <property type="entry name" value="ABC_TM1"/>
    <property type="match status" value="1"/>
</dbReference>
<accession>A0A9P1L489</accession>
<organism evidence="10 11">
    <name type="scientific">Paraclostridium sordellii</name>
    <name type="common">Clostridium sordellii</name>
    <dbReference type="NCBI Taxonomy" id="1505"/>
    <lineage>
        <taxon>Bacteria</taxon>
        <taxon>Bacillati</taxon>
        <taxon>Bacillota</taxon>
        <taxon>Clostridia</taxon>
        <taxon>Peptostreptococcales</taxon>
        <taxon>Peptostreptococcaceae</taxon>
        <taxon>Paraclostridium</taxon>
    </lineage>
</organism>
<comment type="subcellular location">
    <subcellularLocation>
        <location evidence="1">Cell inner membrane</location>
        <topology evidence="1">Multi-pass membrane protein</topology>
    </subcellularLocation>
    <subcellularLocation>
        <location evidence="8">Cell membrane</location>
        <topology evidence="8">Multi-pass membrane protein</topology>
    </subcellularLocation>
</comment>
<evidence type="ECO:0000313" key="10">
    <source>
        <dbReference type="EMBL" id="CEO33045.1"/>
    </source>
</evidence>
<keyword evidence="7 8" id="KW-0472">Membrane</keyword>
<feature type="transmembrane region" description="Helical" evidence="8">
    <location>
        <begin position="12"/>
        <end position="35"/>
    </location>
</feature>
<dbReference type="Pfam" id="PF00528">
    <property type="entry name" value="BPD_transp_1"/>
    <property type="match status" value="1"/>
</dbReference>
<dbReference type="GO" id="GO:0055085">
    <property type="term" value="P:transmembrane transport"/>
    <property type="evidence" value="ECO:0007669"/>
    <property type="project" value="InterPro"/>
</dbReference>
<keyword evidence="2 8" id="KW-0813">Transport</keyword>
<proteinExistence type="inferred from homology"/>
<evidence type="ECO:0000256" key="7">
    <source>
        <dbReference type="ARBA" id="ARBA00023136"/>
    </source>
</evidence>
<keyword evidence="6 8" id="KW-1133">Transmembrane helix</keyword>
<evidence type="ECO:0000256" key="8">
    <source>
        <dbReference type="RuleBase" id="RU363032"/>
    </source>
</evidence>
<dbReference type="EMBL" id="CDNY01000003">
    <property type="protein sequence ID" value="CEO33045.1"/>
    <property type="molecule type" value="Genomic_DNA"/>
</dbReference>
<dbReference type="InterPro" id="IPR035906">
    <property type="entry name" value="MetI-like_sf"/>
</dbReference>
<feature type="domain" description="ABC transmembrane type-1" evidence="9">
    <location>
        <begin position="60"/>
        <end position="248"/>
    </location>
</feature>
<evidence type="ECO:0000313" key="11">
    <source>
        <dbReference type="Proteomes" id="UP000049685"/>
    </source>
</evidence>
<dbReference type="Gene3D" id="1.10.3720.10">
    <property type="entry name" value="MetI-like"/>
    <property type="match status" value="1"/>
</dbReference>
<dbReference type="SUPFAM" id="SSF161098">
    <property type="entry name" value="MetI-like"/>
    <property type="match status" value="1"/>
</dbReference>
<dbReference type="Proteomes" id="UP000049685">
    <property type="component" value="Unassembled WGS sequence"/>
</dbReference>
<feature type="transmembrane region" description="Helical" evidence="8">
    <location>
        <begin position="228"/>
        <end position="248"/>
    </location>
</feature>
<evidence type="ECO:0000256" key="5">
    <source>
        <dbReference type="ARBA" id="ARBA00022692"/>
    </source>
</evidence>
<evidence type="ECO:0000259" key="9">
    <source>
        <dbReference type="PROSITE" id="PS50928"/>
    </source>
</evidence>
<evidence type="ECO:0000256" key="4">
    <source>
        <dbReference type="ARBA" id="ARBA00022519"/>
    </source>
</evidence>
<dbReference type="PANTHER" id="PTHR43357">
    <property type="entry name" value="INNER MEMBRANE ABC TRANSPORTER PERMEASE PROTEIN YDCV"/>
    <property type="match status" value="1"/>
</dbReference>
<dbReference type="GO" id="GO:0005886">
    <property type="term" value="C:plasma membrane"/>
    <property type="evidence" value="ECO:0007669"/>
    <property type="project" value="UniProtKB-SubCell"/>
</dbReference>
<comment type="similarity">
    <text evidence="8">Belongs to the binding-protein-dependent transport system permease family.</text>
</comment>
<evidence type="ECO:0000256" key="1">
    <source>
        <dbReference type="ARBA" id="ARBA00004429"/>
    </source>
</evidence>